<dbReference type="GO" id="GO:0005615">
    <property type="term" value="C:extracellular space"/>
    <property type="evidence" value="ECO:0007669"/>
    <property type="project" value="TreeGrafter"/>
</dbReference>
<dbReference type="GO" id="GO:0005524">
    <property type="term" value="F:ATP binding"/>
    <property type="evidence" value="ECO:0007669"/>
    <property type="project" value="UniProtKB-UniRule"/>
</dbReference>
<evidence type="ECO:0000259" key="6">
    <source>
        <dbReference type="PROSITE" id="PS51510"/>
    </source>
</evidence>
<dbReference type="AlphaFoldDB" id="A0A7C0VCJ2"/>
<comment type="caution">
    <text evidence="5">Lacks conserved residue(s) required for the propagation of feature annotation.</text>
</comment>
<keyword evidence="1 5" id="KW-0808">Transferase</keyword>
<dbReference type="InterPro" id="IPR000749">
    <property type="entry name" value="ATP-guanido_PTrfase"/>
</dbReference>
<dbReference type="Proteomes" id="UP000885847">
    <property type="component" value="Unassembled WGS sequence"/>
</dbReference>
<dbReference type="PROSITE" id="PS51510">
    <property type="entry name" value="PHOSPHAGEN_KINASE_C"/>
    <property type="match status" value="1"/>
</dbReference>
<feature type="binding site" evidence="5">
    <location>
        <begin position="214"/>
        <end position="219"/>
    </location>
    <ligand>
        <name>ATP</name>
        <dbReference type="ChEBI" id="CHEBI:30616"/>
    </ligand>
</feature>
<evidence type="ECO:0000256" key="4">
    <source>
        <dbReference type="ARBA" id="ARBA00022840"/>
    </source>
</evidence>
<name>A0A7C0VCJ2_UNCW3</name>
<organism evidence="7">
    <name type="scientific">candidate division WOR-3 bacterium</name>
    <dbReference type="NCBI Taxonomy" id="2052148"/>
    <lineage>
        <taxon>Bacteria</taxon>
        <taxon>Bacteria division WOR-3</taxon>
    </lineage>
</organism>
<dbReference type="Pfam" id="PF00217">
    <property type="entry name" value="ATP-gua_Ptrans"/>
    <property type="match status" value="1"/>
</dbReference>
<accession>A0A7C0VCJ2</accession>
<evidence type="ECO:0000313" key="7">
    <source>
        <dbReference type="EMBL" id="HDI83135.1"/>
    </source>
</evidence>
<feature type="domain" description="Phosphagen kinase C-terminal" evidence="6">
    <location>
        <begin position="35"/>
        <end position="261"/>
    </location>
</feature>
<dbReference type="InterPro" id="IPR014746">
    <property type="entry name" value="Gln_synth/guanido_kin_cat_dom"/>
</dbReference>
<keyword evidence="4 5" id="KW-0067">ATP-binding</keyword>
<keyword evidence="2 5" id="KW-0547">Nucleotide-binding</keyword>
<dbReference type="InterPro" id="IPR022414">
    <property type="entry name" value="ATP-guanido_PTrfase_cat"/>
</dbReference>
<dbReference type="GO" id="GO:0004111">
    <property type="term" value="F:creatine kinase activity"/>
    <property type="evidence" value="ECO:0007669"/>
    <property type="project" value="InterPro"/>
</dbReference>
<dbReference type="Gene3D" id="3.30.590.10">
    <property type="entry name" value="Glutamine synthetase/guanido kinase, catalytic domain"/>
    <property type="match status" value="1"/>
</dbReference>
<dbReference type="EMBL" id="DQWE01000242">
    <property type="protein sequence ID" value="HDI83135.1"/>
    <property type="molecule type" value="Genomic_DNA"/>
</dbReference>
<sequence length="358" mass="40702">MRLKDMKRSSKVMNRDDMIELIPSFLQKPGKYSDIVLFTKVQLRRNVREFLFIPKADDDERKEILSSIRAMYSDIKGFEYSGLQNMDAGVRILLREKFILPSSATNDPFFKGMFYTEGLDRVIIIGDQDHVKLIGFIQGLAPSEAYTSIEELDIMLSKEMGVAFDKDFGYLTASPHFTGTGLTISAYVHLPGLVVTDRIREVKDRTLRSNAGIRPVYETGGKVPGALFIIENTKTMNRSEEELIDEMNTLVQDVVKLEYEARSFLMEKARIEIEDRIWRAYGVLRYAMCLDVEEFLNLISAIRMGAGYGILKGMDTGDLNRLHIVCQPEHIRTLIDLTSEETDECTKRAELVHSALGG</sequence>
<comment type="similarity">
    <text evidence="5">Belongs to the ATP:guanido phosphotransferase family.</text>
</comment>
<protein>
    <recommendedName>
        <fullName evidence="6">Phosphagen kinase C-terminal domain-containing protein</fullName>
    </recommendedName>
</protein>
<dbReference type="PANTHER" id="PTHR11547">
    <property type="entry name" value="ARGININE OR CREATINE KINASE"/>
    <property type="match status" value="1"/>
</dbReference>
<evidence type="ECO:0000256" key="2">
    <source>
        <dbReference type="ARBA" id="ARBA00022741"/>
    </source>
</evidence>
<comment type="caution">
    <text evidence="7">The sequence shown here is derived from an EMBL/GenBank/DDBJ whole genome shotgun (WGS) entry which is preliminary data.</text>
</comment>
<dbReference type="GO" id="GO:0046314">
    <property type="term" value="P:phosphocreatine biosynthetic process"/>
    <property type="evidence" value="ECO:0007669"/>
    <property type="project" value="InterPro"/>
</dbReference>
<keyword evidence="3 5" id="KW-0418">Kinase</keyword>
<gene>
    <name evidence="7" type="ORF">ENF18_05030</name>
</gene>
<evidence type="ECO:0000256" key="1">
    <source>
        <dbReference type="ARBA" id="ARBA00022679"/>
    </source>
</evidence>
<reference evidence="7" key="1">
    <citation type="journal article" date="2020" name="mSystems">
        <title>Genome- and Community-Level Interaction Insights into Carbon Utilization and Element Cycling Functions of Hydrothermarchaeota in Hydrothermal Sediment.</title>
        <authorList>
            <person name="Zhou Z."/>
            <person name="Liu Y."/>
            <person name="Xu W."/>
            <person name="Pan J."/>
            <person name="Luo Z.H."/>
            <person name="Li M."/>
        </authorList>
    </citation>
    <scope>NUCLEOTIDE SEQUENCE [LARGE SCALE GENOMIC DNA]</scope>
    <source>
        <strain evidence="7">HyVt-102</strain>
    </source>
</reference>
<dbReference type="SUPFAM" id="SSF55931">
    <property type="entry name" value="Glutamine synthetase/guanido kinase"/>
    <property type="match status" value="1"/>
</dbReference>
<dbReference type="PANTHER" id="PTHR11547:SF38">
    <property type="entry name" value="ARGININE KINASE 1-RELATED"/>
    <property type="match status" value="1"/>
</dbReference>
<feature type="binding site" evidence="5">
    <location>
        <begin position="183"/>
        <end position="187"/>
    </location>
    <ligand>
        <name>ATP</name>
        <dbReference type="ChEBI" id="CHEBI:30616"/>
    </ligand>
</feature>
<evidence type="ECO:0000256" key="3">
    <source>
        <dbReference type="ARBA" id="ARBA00022777"/>
    </source>
</evidence>
<proteinExistence type="inferred from homology"/>
<feature type="binding site" evidence="5">
    <location>
        <begin position="38"/>
        <end position="42"/>
    </location>
    <ligand>
        <name>ATP</name>
        <dbReference type="ChEBI" id="CHEBI:30616"/>
    </ligand>
</feature>
<evidence type="ECO:0000256" key="5">
    <source>
        <dbReference type="PROSITE-ProRule" id="PRU00843"/>
    </source>
</evidence>